<proteinExistence type="predicted"/>
<protein>
    <submittedName>
        <fullName evidence="1">Uncharacterized protein</fullName>
    </submittedName>
</protein>
<keyword evidence="2" id="KW-1185">Reference proteome</keyword>
<organism evidence="1 2">
    <name type="scientific">Glossina palpalis gambiensis</name>
    <dbReference type="NCBI Taxonomy" id="67801"/>
    <lineage>
        <taxon>Eukaryota</taxon>
        <taxon>Metazoa</taxon>
        <taxon>Ecdysozoa</taxon>
        <taxon>Arthropoda</taxon>
        <taxon>Hexapoda</taxon>
        <taxon>Insecta</taxon>
        <taxon>Pterygota</taxon>
        <taxon>Neoptera</taxon>
        <taxon>Endopterygota</taxon>
        <taxon>Diptera</taxon>
        <taxon>Brachycera</taxon>
        <taxon>Muscomorpha</taxon>
        <taxon>Hippoboscoidea</taxon>
        <taxon>Glossinidae</taxon>
        <taxon>Glossina</taxon>
    </lineage>
</organism>
<name>A0A1B0AP87_9MUSC</name>
<dbReference type="EnsemblMetazoa" id="GPPI003644-RA">
    <property type="protein sequence ID" value="GPPI003644-PA"/>
    <property type="gene ID" value="GPPI003644"/>
</dbReference>
<dbReference type="EMBL" id="JXJN01001271">
    <property type="status" value="NOT_ANNOTATED_CDS"/>
    <property type="molecule type" value="Genomic_DNA"/>
</dbReference>
<evidence type="ECO:0000313" key="1">
    <source>
        <dbReference type="EnsemblMetazoa" id="GPPI003644-PA"/>
    </source>
</evidence>
<dbReference type="Proteomes" id="UP000092460">
    <property type="component" value="Unassembled WGS sequence"/>
</dbReference>
<evidence type="ECO:0000313" key="2">
    <source>
        <dbReference type="Proteomes" id="UP000092460"/>
    </source>
</evidence>
<dbReference type="AlphaFoldDB" id="A0A1B0AP87"/>
<reference evidence="1" key="2">
    <citation type="submission" date="2020-05" db="UniProtKB">
        <authorList>
            <consortium name="EnsemblMetazoa"/>
        </authorList>
    </citation>
    <scope>IDENTIFICATION</scope>
    <source>
        <strain evidence="1">IAEA</strain>
    </source>
</reference>
<accession>A0A1B0AP87</accession>
<dbReference type="VEuPathDB" id="VectorBase:GPPI003644"/>
<reference evidence="2" key="1">
    <citation type="submission" date="2015-01" db="EMBL/GenBank/DDBJ databases">
        <authorList>
            <person name="Aksoy S."/>
            <person name="Warren W."/>
            <person name="Wilson R.K."/>
        </authorList>
    </citation>
    <scope>NUCLEOTIDE SEQUENCE [LARGE SCALE GENOMIC DNA]</scope>
    <source>
        <strain evidence="2">IAEA</strain>
    </source>
</reference>
<sequence length="179" mass="21205">MACTWFAFLLQMEKSYCALRDARVLERYAYYMKRSPYYDVRNGKTLPVANMLIKYFPFYYFHQQIPFCYNKHTNEQLLIKANLRALCALHALRAPLVPLIGLQNKTATEEMYKADANGQTDRPISLWSDKLAASSLPTIFQQYFNPKMEDKRVKKIMYRTEWNDSLHAYDVLHNKHLVM</sequence>